<accession>W2I706</accession>
<evidence type="ECO:0000256" key="1">
    <source>
        <dbReference type="SAM" id="MobiDB-lite"/>
    </source>
</evidence>
<protein>
    <submittedName>
        <fullName evidence="2">Uncharacterized protein</fullName>
    </submittedName>
</protein>
<proteinExistence type="predicted"/>
<gene>
    <name evidence="2" type="ORF">L916_17539</name>
</gene>
<dbReference type="EMBL" id="KI675514">
    <property type="protein sequence ID" value="ETL29227.1"/>
    <property type="molecule type" value="Genomic_DNA"/>
</dbReference>
<reference evidence="2" key="1">
    <citation type="submission" date="2013-11" db="EMBL/GenBank/DDBJ databases">
        <title>The Genome Sequence of Phytophthora parasitica CJ05E6.</title>
        <authorList>
            <consortium name="The Broad Institute Genomics Platform"/>
            <person name="Russ C."/>
            <person name="Tyler B."/>
            <person name="Panabieres F."/>
            <person name="Shan W."/>
            <person name="Tripathy S."/>
            <person name="Grunwald N."/>
            <person name="Machado M."/>
            <person name="Johnson C.S."/>
            <person name="Arredondo F."/>
            <person name="Hong C."/>
            <person name="Coffey M."/>
            <person name="Young S.K."/>
            <person name="Zeng Q."/>
            <person name="Gargeya S."/>
            <person name="Fitzgerald M."/>
            <person name="Abouelleil A."/>
            <person name="Alvarado L."/>
            <person name="Chapman S.B."/>
            <person name="Gainer-Dewar J."/>
            <person name="Goldberg J."/>
            <person name="Griggs A."/>
            <person name="Gujja S."/>
            <person name="Hansen M."/>
            <person name="Howarth C."/>
            <person name="Imamovic A."/>
            <person name="Ireland A."/>
            <person name="Larimer J."/>
            <person name="McCowan C."/>
            <person name="Murphy C."/>
            <person name="Pearson M."/>
            <person name="Poon T.W."/>
            <person name="Priest M."/>
            <person name="Roberts A."/>
            <person name="Saif S."/>
            <person name="Shea T."/>
            <person name="Sykes S."/>
            <person name="Wortman J."/>
            <person name="Nusbaum C."/>
            <person name="Birren B."/>
        </authorList>
    </citation>
    <scope>NUCLEOTIDE SEQUENCE [LARGE SCALE GENOMIC DNA]</scope>
    <source>
        <strain evidence="2">CJ05E6</strain>
    </source>
</reference>
<dbReference type="Proteomes" id="UP000053864">
    <property type="component" value="Unassembled WGS sequence"/>
</dbReference>
<dbReference type="AlphaFoldDB" id="W2I706"/>
<dbReference type="VEuPathDB" id="FungiDB:PPTG_16736"/>
<feature type="region of interest" description="Disordered" evidence="1">
    <location>
        <begin position="30"/>
        <end position="141"/>
    </location>
</feature>
<feature type="compositionally biased region" description="Polar residues" evidence="1">
    <location>
        <begin position="33"/>
        <end position="50"/>
    </location>
</feature>
<feature type="compositionally biased region" description="Polar residues" evidence="1">
    <location>
        <begin position="91"/>
        <end position="105"/>
    </location>
</feature>
<name>W2I706_PHYNI</name>
<feature type="compositionally biased region" description="Polar residues" evidence="1">
    <location>
        <begin position="60"/>
        <end position="70"/>
    </location>
</feature>
<organism evidence="2">
    <name type="scientific">Phytophthora nicotianae</name>
    <name type="common">Potato buckeye rot agent</name>
    <name type="synonym">Phytophthora parasitica</name>
    <dbReference type="NCBI Taxonomy" id="4792"/>
    <lineage>
        <taxon>Eukaryota</taxon>
        <taxon>Sar</taxon>
        <taxon>Stramenopiles</taxon>
        <taxon>Oomycota</taxon>
        <taxon>Peronosporomycetes</taxon>
        <taxon>Peronosporales</taxon>
        <taxon>Peronosporaceae</taxon>
        <taxon>Phytophthora</taxon>
    </lineage>
</organism>
<feature type="compositionally biased region" description="Polar residues" evidence="1">
    <location>
        <begin position="118"/>
        <end position="127"/>
    </location>
</feature>
<sequence length="155" mass="15417">MVHIPINNGFNTDDNGFIGDEPATRAAAVVVSSDPTTDNPSQQQVASTVQLPAAPARQVEMTSMVSGQGPANTKTNSDANDNDDSAIRSAGWSNRDGTSSASNFATAADDTIYGGNGRSPSASTGCNVESGPSDGSAAPGTSVAFCITAGSSGST</sequence>
<evidence type="ECO:0000313" key="2">
    <source>
        <dbReference type="EMBL" id="ETL29227.1"/>
    </source>
</evidence>